<dbReference type="Gene3D" id="3.90.580.10">
    <property type="entry name" value="Zinc finger, CHC2-type domain"/>
    <property type="match status" value="1"/>
</dbReference>
<evidence type="ECO:0000313" key="2">
    <source>
        <dbReference type="EMBL" id="MDH5834243.1"/>
    </source>
</evidence>
<dbReference type="Pfam" id="PF01807">
    <property type="entry name" value="Zn_ribbon_DnaG"/>
    <property type="match status" value="1"/>
</dbReference>
<name>A0ABT6JU79_9GAMM</name>
<proteinExistence type="predicted"/>
<protein>
    <submittedName>
        <fullName evidence="2">CHC2 zinc finger domain-containing protein</fullName>
    </submittedName>
</protein>
<evidence type="ECO:0000313" key="3">
    <source>
        <dbReference type="Proteomes" id="UP001156873"/>
    </source>
</evidence>
<dbReference type="RefSeq" id="WP_280578623.1">
    <property type="nucleotide sequence ID" value="NZ_JARXRO010000016.1"/>
</dbReference>
<keyword evidence="3" id="KW-1185">Reference proteome</keyword>
<dbReference type="InterPro" id="IPR002694">
    <property type="entry name" value="Znf_CHC2"/>
</dbReference>
<sequence length="100" mass="11340">MSGRQRRRLPETWRGRLPDAATFYRQHVDGLCRPNGEGWAKGKCPFHDDSNASLSVHIASARGGWKCFAGCGQGDMVSFRMRRTGEDFRDAAWALIEWKP</sequence>
<dbReference type="EMBL" id="JARXRO010000016">
    <property type="protein sequence ID" value="MDH5834243.1"/>
    <property type="molecule type" value="Genomic_DNA"/>
</dbReference>
<dbReference type="SUPFAM" id="SSF57783">
    <property type="entry name" value="Zinc beta-ribbon"/>
    <property type="match status" value="1"/>
</dbReference>
<accession>A0ABT6JU79</accession>
<dbReference type="InterPro" id="IPR036977">
    <property type="entry name" value="DNA_primase_Znf_CHC2"/>
</dbReference>
<gene>
    <name evidence="2" type="ORF">QFW81_09935</name>
</gene>
<comment type="caution">
    <text evidence="2">The sequence shown here is derived from an EMBL/GenBank/DDBJ whole genome shotgun (WGS) entry which is preliminary data.</text>
</comment>
<evidence type="ECO:0000259" key="1">
    <source>
        <dbReference type="SMART" id="SM00400"/>
    </source>
</evidence>
<dbReference type="Proteomes" id="UP001156873">
    <property type="component" value="Unassembled WGS sequence"/>
</dbReference>
<feature type="domain" description="Zinc finger CHC2-type" evidence="1">
    <location>
        <begin position="40"/>
        <end position="96"/>
    </location>
</feature>
<organism evidence="2 3">
    <name type="scientific">Luteimonas kalidii</name>
    <dbReference type="NCBI Taxonomy" id="3042025"/>
    <lineage>
        <taxon>Bacteria</taxon>
        <taxon>Pseudomonadati</taxon>
        <taxon>Pseudomonadota</taxon>
        <taxon>Gammaproteobacteria</taxon>
        <taxon>Lysobacterales</taxon>
        <taxon>Lysobacteraceae</taxon>
        <taxon>Luteimonas</taxon>
    </lineage>
</organism>
<dbReference type="SMART" id="SM00400">
    <property type="entry name" value="ZnF_CHCC"/>
    <property type="match status" value="1"/>
</dbReference>
<reference evidence="2 3" key="1">
    <citation type="submission" date="2023-04" db="EMBL/GenBank/DDBJ databases">
        <title>Luteimonas sp. M1R5S59.</title>
        <authorList>
            <person name="Sun J.-Q."/>
        </authorList>
    </citation>
    <scope>NUCLEOTIDE SEQUENCE [LARGE SCALE GENOMIC DNA]</scope>
    <source>
        <strain evidence="2 3">M1R5S59</strain>
    </source>
</reference>